<dbReference type="EMBL" id="GEDC01015458">
    <property type="protein sequence ID" value="JAS21840.1"/>
    <property type="molecule type" value="Transcribed_RNA"/>
</dbReference>
<dbReference type="GO" id="GO:0050909">
    <property type="term" value="P:sensory perception of taste"/>
    <property type="evidence" value="ECO:0007669"/>
    <property type="project" value="InterPro"/>
</dbReference>
<feature type="non-terminal residue" evidence="7">
    <location>
        <position position="1"/>
    </location>
</feature>
<name>A0A1B6D860_9HEMI</name>
<dbReference type="AlphaFoldDB" id="A0A1B6D860"/>
<dbReference type="InterPro" id="IPR013604">
    <property type="entry name" value="7TM_chemorcpt"/>
</dbReference>
<evidence type="ECO:0000256" key="2">
    <source>
        <dbReference type="ARBA" id="ARBA00022475"/>
    </source>
</evidence>
<dbReference type="Pfam" id="PF08395">
    <property type="entry name" value="7tm_7"/>
    <property type="match status" value="1"/>
</dbReference>
<dbReference type="GO" id="GO:0005886">
    <property type="term" value="C:plasma membrane"/>
    <property type="evidence" value="ECO:0007669"/>
    <property type="project" value="UniProtKB-SubCell"/>
</dbReference>
<evidence type="ECO:0000256" key="4">
    <source>
        <dbReference type="ARBA" id="ARBA00022989"/>
    </source>
</evidence>
<evidence type="ECO:0000256" key="3">
    <source>
        <dbReference type="ARBA" id="ARBA00022692"/>
    </source>
</evidence>
<sequence>QAFRLLWLRLSDLVTTTASTFSFFIAQILFSSFFTLVTQFYIITIRIMDILIGRPACHENLENSVTTLVVSLVHVLLLCRKGWDVKEQNNKIKHFLSQTVIPMSHQHGLTATEIKLFLKTVKYMPMEFAIKGFMRVDLATLSAVVSNIITYVVILVQFNYSIETMPSPAS</sequence>
<feature type="transmembrane region" description="Helical" evidence="6">
    <location>
        <begin position="138"/>
        <end position="160"/>
    </location>
</feature>
<feature type="non-terminal residue" evidence="7">
    <location>
        <position position="170"/>
    </location>
</feature>
<comment type="subcellular location">
    <subcellularLocation>
        <location evidence="1">Cell membrane</location>
        <topology evidence="1">Multi-pass membrane protein</topology>
    </subcellularLocation>
</comment>
<feature type="transmembrane region" description="Helical" evidence="6">
    <location>
        <begin position="20"/>
        <end position="44"/>
    </location>
</feature>
<reference evidence="7" key="1">
    <citation type="submission" date="2015-12" db="EMBL/GenBank/DDBJ databases">
        <title>De novo transcriptome assembly of four potential Pierce s Disease insect vectors from Arizona vineyards.</title>
        <authorList>
            <person name="Tassone E.E."/>
        </authorList>
    </citation>
    <scope>NUCLEOTIDE SEQUENCE</scope>
</reference>
<evidence type="ECO:0000256" key="5">
    <source>
        <dbReference type="ARBA" id="ARBA00023136"/>
    </source>
</evidence>
<protein>
    <recommendedName>
        <fullName evidence="8">Gustatory receptor</fullName>
    </recommendedName>
</protein>
<evidence type="ECO:0008006" key="8">
    <source>
        <dbReference type="Google" id="ProtNLM"/>
    </source>
</evidence>
<keyword evidence="5 6" id="KW-0472">Membrane</keyword>
<keyword evidence="4 6" id="KW-1133">Transmembrane helix</keyword>
<keyword evidence="2" id="KW-1003">Cell membrane</keyword>
<accession>A0A1B6D860</accession>
<gene>
    <name evidence="7" type="ORF">g.44607</name>
</gene>
<evidence type="ECO:0000256" key="1">
    <source>
        <dbReference type="ARBA" id="ARBA00004651"/>
    </source>
</evidence>
<proteinExistence type="predicted"/>
<evidence type="ECO:0000256" key="6">
    <source>
        <dbReference type="SAM" id="Phobius"/>
    </source>
</evidence>
<organism evidence="7">
    <name type="scientific">Clastoptera arizonana</name>
    <name type="common">Arizona spittle bug</name>
    <dbReference type="NCBI Taxonomy" id="38151"/>
    <lineage>
        <taxon>Eukaryota</taxon>
        <taxon>Metazoa</taxon>
        <taxon>Ecdysozoa</taxon>
        <taxon>Arthropoda</taxon>
        <taxon>Hexapoda</taxon>
        <taxon>Insecta</taxon>
        <taxon>Pterygota</taxon>
        <taxon>Neoptera</taxon>
        <taxon>Paraneoptera</taxon>
        <taxon>Hemiptera</taxon>
        <taxon>Auchenorrhyncha</taxon>
        <taxon>Cercopoidea</taxon>
        <taxon>Clastopteridae</taxon>
        <taxon>Clastoptera</taxon>
    </lineage>
</organism>
<evidence type="ECO:0000313" key="7">
    <source>
        <dbReference type="EMBL" id="JAS21840.1"/>
    </source>
</evidence>
<keyword evidence="3 6" id="KW-0812">Transmembrane</keyword>